<dbReference type="AlphaFoldDB" id="A0A656QL44"/>
<keyword evidence="1" id="KW-0472">Membrane</keyword>
<keyword evidence="1" id="KW-1133">Transmembrane helix</keyword>
<dbReference type="GO" id="GO:0043683">
    <property type="term" value="P:type IV pilus assembly"/>
    <property type="evidence" value="ECO:0007669"/>
    <property type="project" value="InterPro"/>
</dbReference>
<gene>
    <name evidence="2" type="ORF">BG60_32610</name>
</gene>
<sequence length="262" mass="27942">MTPRLLSSRGHTLLEMTIALALGMLIVTASLSLYREQRAAFDRAADAARIHDAASSALEMLAQQIQMAGFASSVESPVDAWMFGCAQGRVIGADTTASCESLASHSDGLQVRYSADAVSTWPSTAGAPTDCLGQAVSDAIVTNRFYAKPSSSTGEPELYCEGGGRQAQPIVEGIERMRVMYWLAGAPSASDASAIARERWRDVHAADVCIVVRGFIAQAKRKANYVDCNGLPVTVEDGRVRQVFWRRVAIRNSVASPSGGAQ</sequence>
<dbReference type="EMBL" id="JFHD01000006">
    <property type="protein sequence ID" value="KDR31338.1"/>
    <property type="molecule type" value="Genomic_DNA"/>
</dbReference>
<dbReference type="InterPro" id="IPR032092">
    <property type="entry name" value="PilW"/>
</dbReference>
<organism evidence="2 3">
    <name type="scientific">Caballeronia zhejiangensis</name>
    <dbReference type="NCBI Taxonomy" id="871203"/>
    <lineage>
        <taxon>Bacteria</taxon>
        <taxon>Pseudomonadati</taxon>
        <taxon>Pseudomonadota</taxon>
        <taxon>Betaproteobacteria</taxon>
        <taxon>Burkholderiales</taxon>
        <taxon>Burkholderiaceae</taxon>
        <taxon>Caballeronia</taxon>
    </lineage>
</organism>
<evidence type="ECO:0000313" key="2">
    <source>
        <dbReference type="EMBL" id="KDR31338.1"/>
    </source>
</evidence>
<keyword evidence="3" id="KW-1185">Reference proteome</keyword>
<keyword evidence="1" id="KW-0812">Transmembrane</keyword>
<accession>A0A656QL44</accession>
<dbReference type="RefSeq" id="WP_034471536.1">
    <property type="nucleotide sequence ID" value="NZ_JFHD01000006.1"/>
</dbReference>
<reference evidence="2 3" key="1">
    <citation type="submission" date="2014-03" db="EMBL/GenBank/DDBJ databases">
        <title>Draft Genome Sequences of Four Burkholderia Strains.</title>
        <authorList>
            <person name="Liu X.Y."/>
            <person name="Li C.X."/>
            <person name="Xu J.H."/>
        </authorList>
    </citation>
    <scope>NUCLEOTIDE SEQUENCE [LARGE SCALE GENOMIC DNA]</scope>
    <source>
        <strain evidence="2 3">OP-1</strain>
    </source>
</reference>
<feature type="transmembrane region" description="Helical" evidence="1">
    <location>
        <begin position="12"/>
        <end position="34"/>
    </location>
</feature>
<comment type="caution">
    <text evidence="2">The sequence shown here is derived from an EMBL/GenBank/DDBJ whole genome shotgun (WGS) entry which is preliminary data.</text>
</comment>
<evidence type="ECO:0000313" key="3">
    <source>
        <dbReference type="Proteomes" id="UP000027451"/>
    </source>
</evidence>
<evidence type="ECO:0000256" key="1">
    <source>
        <dbReference type="SAM" id="Phobius"/>
    </source>
</evidence>
<proteinExistence type="predicted"/>
<dbReference type="Pfam" id="PF16074">
    <property type="entry name" value="PilW"/>
    <property type="match status" value="1"/>
</dbReference>
<dbReference type="Proteomes" id="UP000027451">
    <property type="component" value="Unassembled WGS sequence"/>
</dbReference>
<protein>
    <submittedName>
        <fullName evidence="2">N-terminal cleavage protein</fullName>
    </submittedName>
</protein>
<name>A0A656QL44_9BURK</name>